<accession>A0AA35XFA9</accession>
<proteinExistence type="inferred from homology"/>
<evidence type="ECO:0000313" key="7">
    <source>
        <dbReference type="Proteomes" id="UP001174909"/>
    </source>
</evidence>
<dbReference type="EC" id="2.3.1.41" evidence="2"/>
<dbReference type="InterPro" id="IPR014031">
    <property type="entry name" value="Ketoacyl_synth_C"/>
</dbReference>
<evidence type="ECO:0000259" key="5">
    <source>
        <dbReference type="PROSITE" id="PS52004"/>
    </source>
</evidence>
<gene>
    <name evidence="6" type="ORF">GBAR_LOCUS27177</name>
</gene>
<keyword evidence="3 4" id="KW-0808">Transferase</keyword>
<organism evidence="6 7">
    <name type="scientific">Geodia barretti</name>
    <name type="common">Barrett's horny sponge</name>
    <dbReference type="NCBI Taxonomy" id="519541"/>
    <lineage>
        <taxon>Eukaryota</taxon>
        <taxon>Metazoa</taxon>
        <taxon>Porifera</taxon>
        <taxon>Demospongiae</taxon>
        <taxon>Heteroscleromorpha</taxon>
        <taxon>Tetractinellida</taxon>
        <taxon>Astrophorina</taxon>
        <taxon>Geodiidae</taxon>
        <taxon>Geodia</taxon>
    </lineage>
</organism>
<dbReference type="PROSITE" id="PS00606">
    <property type="entry name" value="KS3_1"/>
    <property type="match status" value="1"/>
</dbReference>
<dbReference type="GO" id="GO:0005829">
    <property type="term" value="C:cytosol"/>
    <property type="evidence" value="ECO:0007669"/>
    <property type="project" value="TreeGrafter"/>
</dbReference>
<evidence type="ECO:0000256" key="4">
    <source>
        <dbReference type="RuleBase" id="RU003694"/>
    </source>
</evidence>
<evidence type="ECO:0000313" key="6">
    <source>
        <dbReference type="EMBL" id="CAI8049345.1"/>
    </source>
</evidence>
<dbReference type="SMART" id="SM00825">
    <property type="entry name" value="PKS_KS"/>
    <property type="match status" value="1"/>
</dbReference>
<feature type="domain" description="Ketosynthase family 3 (KS3)" evidence="5">
    <location>
        <begin position="1"/>
        <end position="275"/>
    </location>
</feature>
<dbReference type="CDD" id="cd00834">
    <property type="entry name" value="KAS_I_II"/>
    <property type="match status" value="1"/>
</dbReference>
<name>A0AA35XFA9_GEOBA</name>
<dbReference type="Pfam" id="PF02801">
    <property type="entry name" value="Ketoacyl-synt_C"/>
    <property type="match status" value="1"/>
</dbReference>
<dbReference type="Pfam" id="PF00109">
    <property type="entry name" value="ketoacyl-synt"/>
    <property type="match status" value="1"/>
</dbReference>
<comment type="caution">
    <text evidence="6">The sequence shown here is derived from an EMBL/GenBank/DDBJ whole genome shotgun (WGS) entry which is preliminary data.</text>
</comment>
<protein>
    <recommendedName>
        <fullName evidence="2">beta-ketoacyl-[acyl-carrier-protein] synthase I</fullName>
        <ecNumber evidence="2">2.3.1.41</ecNumber>
    </recommendedName>
</protein>
<dbReference type="Proteomes" id="UP001174909">
    <property type="component" value="Unassembled WGS sequence"/>
</dbReference>
<dbReference type="PANTHER" id="PTHR11712">
    <property type="entry name" value="POLYKETIDE SYNTHASE-RELATED"/>
    <property type="match status" value="1"/>
</dbReference>
<dbReference type="InterPro" id="IPR016039">
    <property type="entry name" value="Thiolase-like"/>
</dbReference>
<comment type="similarity">
    <text evidence="1 4">Belongs to the thiolase-like superfamily. Beta-ketoacyl-ACP synthases family.</text>
</comment>
<dbReference type="FunFam" id="3.40.47.10:FF:000029">
    <property type="entry name" value="3-oxoacyl-[acyl-carrier-protein] synthase 1"/>
    <property type="match status" value="1"/>
</dbReference>
<dbReference type="InterPro" id="IPR018201">
    <property type="entry name" value="Ketoacyl_synth_AS"/>
</dbReference>
<dbReference type="PANTHER" id="PTHR11712:SF336">
    <property type="entry name" value="3-OXOACYL-[ACYL-CARRIER-PROTEIN] SYNTHASE, MITOCHONDRIAL"/>
    <property type="match status" value="1"/>
</dbReference>
<keyword evidence="7" id="KW-1185">Reference proteome</keyword>
<dbReference type="PROSITE" id="PS52004">
    <property type="entry name" value="KS3_2"/>
    <property type="match status" value="1"/>
</dbReference>
<dbReference type="GO" id="GO:0004315">
    <property type="term" value="F:3-oxoacyl-[acyl-carrier-protein] synthase activity"/>
    <property type="evidence" value="ECO:0007669"/>
    <property type="project" value="UniProtKB-EC"/>
</dbReference>
<dbReference type="InterPro" id="IPR000794">
    <property type="entry name" value="Beta-ketoacyl_synthase"/>
</dbReference>
<evidence type="ECO:0000256" key="1">
    <source>
        <dbReference type="ARBA" id="ARBA00008467"/>
    </source>
</evidence>
<dbReference type="InterPro" id="IPR014030">
    <property type="entry name" value="Ketoacyl_synth_N"/>
</dbReference>
<evidence type="ECO:0000256" key="2">
    <source>
        <dbReference type="ARBA" id="ARBA00013191"/>
    </source>
</evidence>
<dbReference type="Gene3D" id="3.40.47.10">
    <property type="match status" value="1"/>
</dbReference>
<dbReference type="GO" id="GO:0006633">
    <property type="term" value="P:fatty acid biosynthetic process"/>
    <property type="evidence" value="ECO:0007669"/>
    <property type="project" value="InterPro"/>
</dbReference>
<dbReference type="AlphaFoldDB" id="A0AA35XFA9"/>
<sequence>MILPNMAAANVSRLFGLKGYTSTVITACAAGTQGIGEAAEAIRRGAADVVLGGGCEAGICQLGLGGFNVIKALSRSEVPPEKASRPFDANRDGFVPAEGAAILILESLEHALGRGAEILAEVSGYGVSSDAFHAVQPDEDGAGAARAMRWAIEDAGMQPSDIDYINAHGTSTPKNDMVETLAIKTVFGEGAYEVPISSTKSMIGHALGGAGALEAVACIKTIRDGIIHPTINYETADPDCDLDYVPNKARKAQINTVLSNSFGFGGQNACVVFRAFEEN</sequence>
<reference evidence="6" key="1">
    <citation type="submission" date="2023-03" db="EMBL/GenBank/DDBJ databases">
        <authorList>
            <person name="Steffen K."/>
            <person name="Cardenas P."/>
        </authorList>
    </citation>
    <scope>NUCLEOTIDE SEQUENCE</scope>
</reference>
<evidence type="ECO:0000256" key="3">
    <source>
        <dbReference type="ARBA" id="ARBA00022679"/>
    </source>
</evidence>
<dbReference type="EMBL" id="CASHTH010003785">
    <property type="protein sequence ID" value="CAI8049345.1"/>
    <property type="molecule type" value="Genomic_DNA"/>
</dbReference>
<dbReference type="NCBIfam" id="NF005589">
    <property type="entry name" value="PRK07314.1"/>
    <property type="match status" value="1"/>
</dbReference>
<dbReference type="SUPFAM" id="SSF53901">
    <property type="entry name" value="Thiolase-like"/>
    <property type="match status" value="2"/>
</dbReference>
<dbReference type="InterPro" id="IPR020841">
    <property type="entry name" value="PKS_Beta-ketoAc_synthase_dom"/>
</dbReference>